<dbReference type="EMBL" id="QFBC01000007">
    <property type="protein sequence ID" value="PWE54997.1"/>
    <property type="molecule type" value="Genomic_DNA"/>
</dbReference>
<evidence type="ECO:0000256" key="1">
    <source>
        <dbReference type="SAM" id="Coils"/>
    </source>
</evidence>
<comment type="caution">
    <text evidence="3">The sequence shown here is derived from an EMBL/GenBank/DDBJ whole genome shotgun (WGS) entry which is preliminary data.</text>
</comment>
<feature type="coiled-coil region" evidence="1">
    <location>
        <begin position="164"/>
        <end position="191"/>
    </location>
</feature>
<proteinExistence type="predicted"/>
<evidence type="ECO:0000256" key="2">
    <source>
        <dbReference type="SAM" id="MobiDB-lite"/>
    </source>
</evidence>
<dbReference type="Proteomes" id="UP000245252">
    <property type="component" value="Unassembled WGS sequence"/>
</dbReference>
<evidence type="ECO:0000313" key="3">
    <source>
        <dbReference type="EMBL" id="PWE54997.1"/>
    </source>
</evidence>
<protein>
    <submittedName>
        <fullName evidence="3">Uncharacterized protein</fullName>
    </submittedName>
</protein>
<gene>
    <name evidence="3" type="ORF">DEM27_16200</name>
</gene>
<dbReference type="OrthoDB" id="7879560at2"/>
<reference evidence="3 4" key="1">
    <citation type="submission" date="2018-05" db="EMBL/GenBank/DDBJ databases">
        <title>The draft genome of strain NS-104.</title>
        <authorList>
            <person name="Hang P."/>
            <person name="Jiang J."/>
        </authorList>
    </citation>
    <scope>NUCLEOTIDE SEQUENCE [LARGE SCALE GENOMIC DNA]</scope>
    <source>
        <strain evidence="3 4">NS-104</strain>
    </source>
</reference>
<sequence>MMPATPRRSWKEDFERASDIRDEIYRREQLARFEARERERQKNEERENDLRDMEMFALVQMAFASPEQVADFKLQLDDYDAKTVEALIENVDALKMVQQRLDDMLDQAYTLPDGRKVFKTKDGQRVFDEHGQELSVEVVDPKQIDDRKPAWETFMADVEERKRLQIERGELLEYQDKLDTARARLDNGEITTKELDALKGDLEKSMPDAVRAKVGNDRPEAENTNSQKLESNAPVLPNNMDALMRQTGFGGPSGP</sequence>
<accession>A0A2U2DNW0</accession>
<dbReference type="AlphaFoldDB" id="A0A2U2DNW0"/>
<name>A0A2U2DNW0_9HYPH</name>
<organism evidence="3 4">
    <name type="scientific">Metarhizobium album</name>
    <dbReference type="NCBI Taxonomy" id="2182425"/>
    <lineage>
        <taxon>Bacteria</taxon>
        <taxon>Pseudomonadati</taxon>
        <taxon>Pseudomonadota</taxon>
        <taxon>Alphaproteobacteria</taxon>
        <taxon>Hyphomicrobiales</taxon>
        <taxon>Rhizobiaceae</taxon>
        <taxon>Metarhizobium</taxon>
    </lineage>
</organism>
<keyword evidence="4" id="KW-1185">Reference proteome</keyword>
<evidence type="ECO:0000313" key="4">
    <source>
        <dbReference type="Proteomes" id="UP000245252"/>
    </source>
</evidence>
<dbReference type="RefSeq" id="WP_109459295.1">
    <property type="nucleotide sequence ID" value="NZ_QFBC01000007.1"/>
</dbReference>
<keyword evidence="1" id="KW-0175">Coiled coil</keyword>
<feature type="region of interest" description="Disordered" evidence="2">
    <location>
        <begin position="214"/>
        <end position="255"/>
    </location>
</feature>